<dbReference type="EMBL" id="FNOV01000003">
    <property type="protein sequence ID" value="SDX77112.1"/>
    <property type="molecule type" value="Genomic_DNA"/>
</dbReference>
<gene>
    <name evidence="1" type="ORF">SAMN04488069_103107</name>
</gene>
<proteinExistence type="predicted"/>
<organism evidence="1 2">
    <name type="scientific">Hymenobacter psychrophilus</name>
    <dbReference type="NCBI Taxonomy" id="651662"/>
    <lineage>
        <taxon>Bacteria</taxon>
        <taxon>Pseudomonadati</taxon>
        <taxon>Bacteroidota</taxon>
        <taxon>Cytophagia</taxon>
        <taxon>Cytophagales</taxon>
        <taxon>Hymenobacteraceae</taxon>
        <taxon>Hymenobacter</taxon>
    </lineage>
</organism>
<protein>
    <submittedName>
        <fullName evidence="1">Uncharacterized protein</fullName>
    </submittedName>
</protein>
<dbReference type="AlphaFoldDB" id="A0A1H3EEE4"/>
<dbReference type="Proteomes" id="UP000199249">
    <property type="component" value="Unassembled WGS sequence"/>
</dbReference>
<evidence type="ECO:0000313" key="1">
    <source>
        <dbReference type="EMBL" id="SDX77112.1"/>
    </source>
</evidence>
<dbReference type="STRING" id="651662.SAMN04488069_103107"/>
<reference evidence="2" key="1">
    <citation type="submission" date="2016-10" db="EMBL/GenBank/DDBJ databases">
        <authorList>
            <person name="Varghese N."/>
            <person name="Submissions S."/>
        </authorList>
    </citation>
    <scope>NUCLEOTIDE SEQUENCE [LARGE SCALE GENOMIC DNA]</scope>
    <source>
        <strain evidence="2">CGMCC 1.8975</strain>
    </source>
</reference>
<accession>A0A1H3EEE4</accession>
<evidence type="ECO:0000313" key="2">
    <source>
        <dbReference type="Proteomes" id="UP000199249"/>
    </source>
</evidence>
<name>A0A1H3EEE4_9BACT</name>
<keyword evidence="2" id="KW-1185">Reference proteome</keyword>
<sequence length="86" mass="9785">MKWPCLPPPATIEQCQQLLLARFKSGHYILASADKQGYRTLCYYRQTFLFVAMGDEGTSLLRPSTDDHLLGHLWQKASGKIIMVDN</sequence>